<evidence type="ECO:0000313" key="4">
    <source>
        <dbReference type="EMBL" id="MBC8360339.1"/>
    </source>
</evidence>
<reference evidence="4 5" key="1">
    <citation type="submission" date="2020-08" db="EMBL/GenBank/DDBJ databases">
        <title>Bridging the membrane lipid divide: bacteria of the FCB group superphylum have the potential to synthesize archaeal ether lipids.</title>
        <authorList>
            <person name="Villanueva L."/>
            <person name="Von Meijenfeldt F.A.B."/>
            <person name="Westbye A.B."/>
            <person name="Yadav S."/>
            <person name="Hopmans E.C."/>
            <person name="Dutilh B.E."/>
            <person name="Sinninghe Damste J.S."/>
        </authorList>
    </citation>
    <scope>NUCLEOTIDE SEQUENCE [LARGE SCALE GENOMIC DNA]</scope>
    <source>
        <strain evidence="4">NIOZ-UU30</strain>
    </source>
</reference>
<evidence type="ECO:0000259" key="3">
    <source>
        <dbReference type="Pfam" id="PF13511"/>
    </source>
</evidence>
<sequence length="184" mass="21222">MKQGRWILLLILILFSAPVSAEFYKYVDKDGNVLYTDDLSQVPEEQRAGLRVFDESQSGTYSTTGDVEKQEKQMLPGEGETSRQKEAGDFEETRQRLEKQKEALDKESEALEKEREALVKEKEELVSSRRFKSGSDSIVKKKLKELTEKTEKFRKKLNVMKEKRAAHEAEVEAFNAKANEAQKR</sequence>
<protein>
    <submittedName>
        <fullName evidence="4">DUF4124 domain-containing protein</fullName>
    </submittedName>
</protein>
<evidence type="ECO:0000256" key="2">
    <source>
        <dbReference type="SAM" id="SignalP"/>
    </source>
</evidence>
<proteinExistence type="predicted"/>
<dbReference type="InterPro" id="IPR025392">
    <property type="entry name" value="DUF4124"/>
</dbReference>
<evidence type="ECO:0000313" key="5">
    <source>
        <dbReference type="Proteomes" id="UP000603434"/>
    </source>
</evidence>
<dbReference type="Proteomes" id="UP000603434">
    <property type="component" value="Unassembled WGS sequence"/>
</dbReference>
<feature type="domain" description="DUF4124" evidence="3">
    <location>
        <begin position="11"/>
        <end position="46"/>
    </location>
</feature>
<name>A0A8J6TKI7_9BACT</name>
<feature type="signal peptide" evidence="2">
    <location>
        <begin position="1"/>
        <end position="21"/>
    </location>
</feature>
<feature type="compositionally biased region" description="Basic and acidic residues" evidence="1">
    <location>
        <begin position="80"/>
        <end position="115"/>
    </location>
</feature>
<feature type="region of interest" description="Disordered" evidence="1">
    <location>
        <begin position="49"/>
        <end position="115"/>
    </location>
</feature>
<organism evidence="4 5">
    <name type="scientific">Candidatus Desulfatibia profunda</name>
    <dbReference type="NCBI Taxonomy" id="2841695"/>
    <lineage>
        <taxon>Bacteria</taxon>
        <taxon>Pseudomonadati</taxon>
        <taxon>Thermodesulfobacteriota</taxon>
        <taxon>Desulfobacteria</taxon>
        <taxon>Desulfobacterales</taxon>
        <taxon>Desulfobacterales incertae sedis</taxon>
        <taxon>Candidatus Desulfatibia</taxon>
    </lineage>
</organism>
<accession>A0A8J6TKI7</accession>
<feature type="chain" id="PRO_5035305311" evidence="2">
    <location>
        <begin position="22"/>
        <end position="184"/>
    </location>
</feature>
<gene>
    <name evidence="4" type="ORF">H8E23_02925</name>
</gene>
<feature type="compositionally biased region" description="Polar residues" evidence="1">
    <location>
        <begin position="55"/>
        <end position="65"/>
    </location>
</feature>
<dbReference type="Pfam" id="PF13511">
    <property type="entry name" value="DUF4124"/>
    <property type="match status" value="1"/>
</dbReference>
<dbReference type="EMBL" id="JACNJH010000083">
    <property type="protein sequence ID" value="MBC8360339.1"/>
    <property type="molecule type" value="Genomic_DNA"/>
</dbReference>
<dbReference type="AlphaFoldDB" id="A0A8J6TKI7"/>
<keyword evidence="2" id="KW-0732">Signal</keyword>
<comment type="caution">
    <text evidence="4">The sequence shown here is derived from an EMBL/GenBank/DDBJ whole genome shotgun (WGS) entry which is preliminary data.</text>
</comment>
<evidence type="ECO:0000256" key="1">
    <source>
        <dbReference type="SAM" id="MobiDB-lite"/>
    </source>
</evidence>